<accession>A0A8H5WME8</accession>
<gene>
    <name evidence="1" type="ORF">FDENT_13114</name>
</gene>
<name>A0A8H5WME8_9HYPO</name>
<proteinExistence type="predicted"/>
<evidence type="ECO:0000313" key="1">
    <source>
        <dbReference type="EMBL" id="KAF5663468.1"/>
    </source>
</evidence>
<keyword evidence="2" id="KW-1185">Reference proteome</keyword>
<organism evidence="1 2">
    <name type="scientific">Fusarium denticulatum</name>
    <dbReference type="NCBI Taxonomy" id="48507"/>
    <lineage>
        <taxon>Eukaryota</taxon>
        <taxon>Fungi</taxon>
        <taxon>Dikarya</taxon>
        <taxon>Ascomycota</taxon>
        <taxon>Pezizomycotina</taxon>
        <taxon>Sordariomycetes</taxon>
        <taxon>Hypocreomycetidae</taxon>
        <taxon>Hypocreales</taxon>
        <taxon>Nectriaceae</taxon>
        <taxon>Fusarium</taxon>
        <taxon>Fusarium fujikuroi species complex</taxon>
    </lineage>
</organism>
<reference evidence="1 2" key="1">
    <citation type="submission" date="2020-05" db="EMBL/GenBank/DDBJ databases">
        <title>Identification and distribution of gene clusters putatively required for synthesis of sphingolipid metabolism inhibitors in phylogenetically diverse species of the filamentous fungus Fusarium.</title>
        <authorList>
            <person name="Kim H.-S."/>
            <person name="Busman M."/>
            <person name="Brown D.W."/>
            <person name="Divon H."/>
            <person name="Uhlig S."/>
            <person name="Proctor R.H."/>
        </authorList>
    </citation>
    <scope>NUCLEOTIDE SEQUENCE [LARGE SCALE GENOMIC DNA]</scope>
    <source>
        <strain evidence="1 2">NRRL 25311</strain>
    </source>
</reference>
<dbReference type="Proteomes" id="UP000562682">
    <property type="component" value="Unassembled WGS sequence"/>
</dbReference>
<evidence type="ECO:0000313" key="2">
    <source>
        <dbReference type="Proteomes" id="UP000562682"/>
    </source>
</evidence>
<dbReference type="EMBL" id="JAAOAK010000488">
    <property type="protein sequence ID" value="KAF5663468.1"/>
    <property type="molecule type" value="Genomic_DNA"/>
</dbReference>
<dbReference type="AlphaFoldDB" id="A0A8H5WME8"/>
<protein>
    <submittedName>
        <fullName evidence="1">Uncharacterized protein</fullName>
    </submittedName>
</protein>
<sequence>MASSSTQKSFDHSSIDYVKIGPRRAHMKAFFLHLGLWDGEKVKAFREYVEEQACILMHDAELSQVNQLFFEFIVDKIVWHNILKLGNALGQGHDWPWTIEGVVEKTDVTTDGASQCYGEWRVRKASARLHRIIATGEVLKLMVLHRYRKYIPADTRVQCLFSTVSTEFPHHQIKTPIIAEVQRHVVGIMKGAFPSRTKFYTDDEILLRTNYRLIQG</sequence>
<comment type="caution">
    <text evidence="1">The sequence shown here is derived from an EMBL/GenBank/DDBJ whole genome shotgun (WGS) entry which is preliminary data.</text>
</comment>